<evidence type="ECO:0000256" key="2">
    <source>
        <dbReference type="ARBA" id="ARBA00022475"/>
    </source>
</evidence>
<comment type="subcellular location">
    <subcellularLocation>
        <location evidence="1">Cell membrane</location>
        <topology evidence="1">Multi-pass membrane protein</topology>
    </subcellularLocation>
</comment>
<evidence type="ECO:0000256" key="5">
    <source>
        <dbReference type="ARBA" id="ARBA00023136"/>
    </source>
</evidence>
<feature type="transmembrane region" description="Helical" evidence="6">
    <location>
        <begin position="198"/>
        <end position="216"/>
    </location>
</feature>
<dbReference type="InterPro" id="IPR001123">
    <property type="entry name" value="LeuE-type"/>
</dbReference>
<evidence type="ECO:0000313" key="8">
    <source>
        <dbReference type="Proteomes" id="UP000657385"/>
    </source>
</evidence>
<feature type="transmembrane region" description="Helical" evidence="6">
    <location>
        <begin position="6"/>
        <end position="29"/>
    </location>
</feature>
<keyword evidence="3 6" id="KW-0812">Transmembrane</keyword>
<keyword evidence="5 6" id="KW-0472">Membrane</keyword>
<keyword evidence="4 6" id="KW-1133">Transmembrane helix</keyword>
<dbReference type="Pfam" id="PF01810">
    <property type="entry name" value="LysE"/>
    <property type="match status" value="1"/>
</dbReference>
<name>A0A931B2C0_9ACTN</name>
<gene>
    <name evidence="7" type="ORF">I2501_17880</name>
</gene>
<evidence type="ECO:0000256" key="1">
    <source>
        <dbReference type="ARBA" id="ARBA00004651"/>
    </source>
</evidence>
<evidence type="ECO:0000256" key="4">
    <source>
        <dbReference type="ARBA" id="ARBA00022989"/>
    </source>
</evidence>
<feature type="transmembrane region" description="Helical" evidence="6">
    <location>
        <begin position="72"/>
        <end position="92"/>
    </location>
</feature>
<feature type="transmembrane region" description="Helical" evidence="6">
    <location>
        <begin position="41"/>
        <end position="66"/>
    </location>
</feature>
<sequence>MTLPSALASFAVVAGLLTLIPGLDTALVLRSAAARGRAHGFATALGINTGALCWGAAAACGATAVLTVSQEAYLGLRIAGAAYLLWLGVGMLRAAGRPEAALGGPVGDGSAQAAAPLSHSYRRGLTTNLLNPKIGVFYTAMLPQFIPPHASHLAMGLLLALVHDVEGMAWFSLLILGTTRLRAALRHLRLRRDAVRRALDAVTGVTLIGFGVELALSER</sequence>
<accession>A0A931B2C0</accession>
<evidence type="ECO:0000256" key="6">
    <source>
        <dbReference type="SAM" id="Phobius"/>
    </source>
</evidence>
<proteinExistence type="predicted"/>
<keyword evidence="2" id="KW-1003">Cell membrane</keyword>
<keyword evidence="8" id="KW-1185">Reference proteome</keyword>
<dbReference type="EMBL" id="JADPRT010000007">
    <property type="protein sequence ID" value="MBF9069895.1"/>
    <property type="molecule type" value="Genomic_DNA"/>
</dbReference>
<evidence type="ECO:0000313" key="7">
    <source>
        <dbReference type="EMBL" id="MBF9069895.1"/>
    </source>
</evidence>
<reference evidence="7" key="1">
    <citation type="submission" date="2020-11" db="EMBL/GenBank/DDBJ databases">
        <title>Isolation and identification of active actinomycetes.</title>
        <authorList>
            <person name="Yu B."/>
        </authorList>
    </citation>
    <scope>NUCLEOTIDE SEQUENCE</scope>
    <source>
        <strain evidence="7">NEAU-YB345</strain>
    </source>
</reference>
<organism evidence="7 8">
    <name type="scientific">Streptacidiphilus fuscans</name>
    <dbReference type="NCBI Taxonomy" id="2789292"/>
    <lineage>
        <taxon>Bacteria</taxon>
        <taxon>Bacillati</taxon>
        <taxon>Actinomycetota</taxon>
        <taxon>Actinomycetes</taxon>
        <taxon>Kitasatosporales</taxon>
        <taxon>Streptomycetaceae</taxon>
        <taxon>Streptacidiphilus</taxon>
    </lineage>
</organism>
<dbReference type="Proteomes" id="UP000657385">
    <property type="component" value="Unassembled WGS sequence"/>
</dbReference>
<comment type="caution">
    <text evidence="7">The sequence shown here is derived from an EMBL/GenBank/DDBJ whole genome shotgun (WGS) entry which is preliminary data.</text>
</comment>
<dbReference type="PIRSF" id="PIRSF006324">
    <property type="entry name" value="LeuE"/>
    <property type="match status" value="1"/>
</dbReference>
<dbReference type="PANTHER" id="PTHR30086">
    <property type="entry name" value="ARGININE EXPORTER PROTEIN ARGO"/>
    <property type="match status" value="1"/>
</dbReference>
<feature type="transmembrane region" description="Helical" evidence="6">
    <location>
        <begin position="152"/>
        <end position="177"/>
    </location>
</feature>
<evidence type="ECO:0000256" key="3">
    <source>
        <dbReference type="ARBA" id="ARBA00022692"/>
    </source>
</evidence>
<dbReference type="PANTHER" id="PTHR30086:SF20">
    <property type="entry name" value="ARGININE EXPORTER PROTEIN ARGO-RELATED"/>
    <property type="match status" value="1"/>
</dbReference>
<dbReference type="AlphaFoldDB" id="A0A931B2C0"/>
<dbReference type="GO" id="GO:0015171">
    <property type="term" value="F:amino acid transmembrane transporter activity"/>
    <property type="evidence" value="ECO:0007669"/>
    <property type="project" value="TreeGrafter"/>
</dbReference>
<dbReference type="RefSeq" id="WP_196195084.1">
    <property type="nucleotide sequence ID" value="NZ_JADPRT010000007.1"/>
</dbReference>
<dbReference type="GO" id="GO:0005886">
    <property type="term" value="C:plasma membrane"/>
    <property type="evidence" value="ECO:0007669"/>
    <property type="project" value="UniProtKB-SubCell"/>
</dbReference>
<protein>
    <submittedName>
        <fullName evidence="7">LysE family translocator</fullName>
    </submittedName>
</protein>